<dbReference type="EMBL" id="DWWA01000028">
    <property type="protein sequence ID" value="HJC72304.1"/>
    <property type="molecule type" value="Genomic_DNA"/>
</dbReference>
<evidence type="ECO:0000256" key="2">
    <source>
        <dbReference type="ARBA" id="ARBA00023125"/>
    </source>
</evidence>
<dbReference type="SMART" id="SM00342">
    <property type="entry name" value="HTH_ARAC"/>
    <property type="match status" value="1"/>
</dbReference>
<feature type="domain" description="HTH araC/xylS-type" evidence="4">
    <location>
        <begin position="6"/>
        <end position="104"/>
    </location>
</feature>
<keyword evidence="1" id="KW-0805">Transcription regulation</keyword>
<dbReference type="InterPro" id="IPR018060">
    <property type="entry name" value="HTH_AraC"/>
</dbReference>
<dbReference type="InterPro" id="IPR018062">
    <property type="entry name" value="HTH_AraC-typ_CS"/>
</dbReference>
<dbReference type="Pfam" id="PF12833">
    <property type="entry name" value="HTH_18"/>
    <property type="match status" value="1"/>
</dbReference>
<keyword evidence="3" id="KW-0804">Transcription</keyword>
<comment type="caution">
    <text evidence="5">The sequence shown here is derived from an EMBL/GenBank/DDBJ whole genome shotgun (WGS) entry which is preliminary data.</text>
</comment>
<dbReference type="InterPro" id="IPR020449">
    <property type="entry name" value="Tscrpt_reg_AraC-type_HTH"/>
</dbReference>
<name>A0A9D2Q5E3_9FIRM</name>
<dbReference type="PANTHER" id="PTHR43280:SF2">
    <property type="entry name" value="HTH-TYPE TRANSCRIPTIONAL REGULATOR EXSA"/>
    <property type="match status" value="1"/>
</dbReference>
<evidence type="ECO:0000313" key="6">
    <source>
        <dbReference type="Proteomes" id="UP000823918"/>
    </source>
</evidence>
<dbReference type="Proteomes" id="UP000823918">
    <property type="component" value="Unassembled WGS sequence"/>
</dbReference>
<dbReference type="GO" id="GO:0003700">
    <property type="term" value="F:DNA-binding transcription factor activity"/>
    <property type="evidence" value="ECO:0007669"/>
    <property type="project" value="InterPro"/>
</dbReference>
<proteinExistence type="predicted"/>
<dbReference type="PROSITE" id="PS01124">
    <property type="entry name" value="HTH_ARAC_FAMILY_2"/>
    <property type="match status" value="1"/>
</dbReference>
<evidence type="ECO:0000259" key="4">
    <source>
        <dbReference type="PROSITE" id="PS01124"/>
    </source>
</evidence>
<protein>
    <submittedName>
        <fullName evidence="5">AraC family transcriptional regulator</fullName>
    </submittedName>
</protein>
<evidence type="ECO:0000256" key="1">
    <source>
        <dbReference type="ARBA" id="ARBA00023015"/>
    </source>
</evidence>
<reference evidence="5" key="1">
    <citation type="journal article" date="2021" name="PeerJ">
        <title>Extensive microbial diversity within the chicken gut microbiome revealed by metagenomics and culture.</title>
        <authorList>
            <person name="Gilroy R."/>
            <person name="Ravi A."/>
            <person name="Getino M."/>
            <person name="Pursley I."/>
            <person name="Horton D.L."/>
            <person name="Alikhan N.F."/>
            <person name="Baker D."/>
            <person name="Gharbi K."/>
            <person name="Hall N."/>
            <person name="Watson M."/>
            <person name="Adriaenssens E.M."/>
            <person name="Foster-Nyarko E."/>
            <person name="Jarju S."/>
            <person name="Secka A."/>
            <person name="Antonio M."/>
            <person name="Oren A."/>
            <person name="Chaudhuri R.R."/>
            <person name="La Ragione R."/>
            <person name="Hildebrand F."/>
            <person name="Pallen M.J."/>
        </authorList>
    </citation>
    <scope>NUCLEOTIDE SEQUENCE</scope>
    <source>
        <strain evidence="5">5933</strain>
    </source>
</reference>
<dbReference type="PROSITE" id="PS00041">
    <property type="entry name" value="HTH_ARAC_FAMILY_1"/>
    <property type="match status" value="1"/>
</dbReference>
<feature type="non-terminal residue" evidence="5">
    <location>
        <position position="1"/>
    </location>
</feature>
<reference evidence="5" key="2">
    <citation type="submission" date="2021-04" db="EMBL/GenBank/DDBJ databases">
        <authorList>
            <person name="Gilroy R."/>
        </authorList>
    </citation>
    <scope>NUCLEOTIDE SEQUENCE</scope>
    <source>
        <strain evidence="5">5933</strain>
    </source>
</reference>
<dbReference type="Gene3D" id="1.10.10.60">
    <property type="entry name" value="Homeodomain-like"/>
    <property type="match status" value="2"/>
</dbReference>
<keyword evidence="2" id="KW-0238">DNA-binding</keyword>
<dbReference type="SUPFAM" id="SSF46689">
    <property type="entry name" value="Homeodomain-like"/>
    <property type="match status" value="2"/>
</dbReference>
<organism evidence="5 6">
    <name type="scientific">Candidatus Ruthenibacterium merdavium</name>
    <dbReference type="NCBI Taxonomy" id="2838752"/>
    <lineage>
        <taxon>Bacteria</taxon>
        <taxon>Bacillati</taxon>
        <taxon>Bacillota</taxon>
        <taxon>Clostridia</taxon>
        <taxon>Eubacteriales</taxon>
        <taxon>Oscillospiraceae</taxon>
        <taxon>Ruthenibacterium</taxon>
    </lineage>
</organism>
<sequence length="111" mass="13163">TQIRMQQMVQYIQKHFSEMISLEDLAASANISRSEAGRCFQKYYADTPMSYLIRYRLQQAQRLLLTSTLSVKEISCKCGFSDSSYFVKVFRKHMEQTPSEYRKTYTMTEER</sequence>
<dbReference type="GO" id="GO:0043565">
    <property type="term" value="F:sequence-specific DNA binding"/>
    <property type="evidence" value="ECO:0007669"/>
    <property type="project" value="InterPro"/>
</dbReference>
<dbReference type="PANTHER" id="PTHR43280">
    <property type="entry name" value="ARAC-FAMILY TRANSCRIPTIONAL REGULATOR"/>
    <property type="match status" value="1"/>
</dbReference>
<dbReference type="PRINTS" id="PR00032">
    <property type="entry name" value="HTHARAC"/>
</dbReference>
<gene>
    <name evidence="5" type="ORF">H9698_05875</name>
</gene>
<evidence type="ECO:0000256" key="3">
    <source>
        <dbReference type="ARBA" id="ARBA00023163"/>
    </source>
</evidence>
<dbReference type="InterPro" id="IPR009057">
    <property type="entry name" value="Homeodomain-like_sf"/>
</dbReference>
<accession>A0A9D2Q5E3</accession>
<evidence type="ECO:0000313" key="5">
    <source>
        <dbReference type="EMBL" id="HJC72304.1"/>
    </source>
</evidence>
<dbReference type="AlphaFoldDB" id="A0A9D2Q5E3"/>